<dbReference type="GO" id="GO:0003682">
    <property type="term" value="F:chromatin binding"/>
    <property type="evidence" value="ECO:0007669"/>
    <property type="project" value="TreeGrafter"/>
</dbReference>
<dbReference type="Pfam" id="PF21855">
    <property type="entry name" value="Treslin_STD"/>
    <property type="match status" value="1"/>
</dbReference>
<evidence type="ECO:0000259" key="3">
    <source>
        <dbReference type="Pfam" id="PF15292"/>
    </source>
</evidence>
<feature type="compositionally biased region" description="Basic residues" evidence="1">
    <location>
        <begin position="1437"/>
        <end position="1454"/>
    </location>
</feature>
<feature type="region of interest" description="Disordered" evidence="1">
    <location>
        <begin position="559"/>
        <end position="589"/>
    </location>
</feature>
<feature type="compositionally biased region" description="Polar residues" evidence="1">
    <location>
        <begin position="516"/>
        <end position="525"/>
    </location>
</feature>
<feature type="region of interest" description="Disordered" evidence="1">
    <location>
        <begin position="774"/>
        <end position="795"/>
    </location>
</feature>
<dbReference type="GO" id="GO:0030174">
    <property type="term" value="P:regulation of DNA-templated DNA replication initiation"/>
    <property type="evidence" value="ECO:0007669"/>
    <property type="project" value="TreeGrafter"/>
</dbReference>
<evidence type="ECO:0000259" key="4">
    <source>
        <dbReference type="Pfam" id="PF21854"/>
    </source>
</evidence>
<dbReference type="GO" id="GO:0005634">
    <property type="term" value="C:nucleus"/>
    <property type="evidence" value="ECO:0007669"/>
    <property type="project" value="InterPro"/>
</dbReference>
<keyword evidence="2" id="KW-0812">Transmembrane</keyword>
<feature type="compositionally biased region" description="Polar residues" evidence="1">
    <location>
        <begin position="532"/>
        <end position="541"/>
    </location>
</feature>
<dbReference type="InterPro" id="IPR032746">
    <property type="entry name" value="Treslin_M"/>
</dbReference>
<feature type="compositionally biased region" description="Basic and acidic residues" evidence="1">
    <location>
        <begin position="575"/>
        <end position="589"/>
    </location>
</feature>
<dbReference type="InterPro" id="IPR053920">
    <property type="entry name" value="Treslin_STD"/>
</dbReference>
<dbReference type="PANTHER" id="PTHR21556">
    <property type="entry name" value="TRESLIN"/>
    <property type="match status" value="1"/>
</dbReference>
<feature type="compositionally biased region" description="Polar residues" evidence="1">
    <location>
        <begin position="774"/>
        <end position="789"/>
    </location>
</feature>
<keyword evidence="2" id="KW-1133">Transmembrane helix</keyword>
<dbReference type="PANTHER" id="PTHR21556:SF2">
    <property type="entry name" value="TRESLIN"/>
    <property type="match status" value="1"/>
</dbReference>
<dbReference type="InterPro" id="IPR053919">
    <property type="entry name" value="Treslin_N"/>
</dbReference>
<feature type="compositionally biased region" description="Polar residues" evidence="1">
    <location>
        <begin position="1045"/>
        <end position="1054"/>
    </location>
</feature>
<evidence type="ECO:0000313" key="7">
    <source>
        <dbReference type="Proteomes" id="UP000694701"/>
    </source>
</evidence>
<feature type="region of interest" description="Disordered" evidence="1">
    <location>
        <begin position="516"/>
        <end position="541"/>
    </location>
</feature>
<feature type="domain" description="Treslin M" evidence="3">
    <location>
        <begin position="283"/>
        <end position="390"/>
    </location>
</feature>
<feature type="domain" description="Treslin N-terminal" evidence="4">
    <location>
        <begin position="22"/>
        <end position="208"/>
    </location>
</feature>
<organism evidence="6 7">
    <name type="scientific">Cyprinus carpio</name>
    <name type="common">Common carp</name>
    <dbReference type="NCBI Taxonomy" id="7962"/>
    <lineage>
        <taxon>Eukaryota</taxon>
        <taxon>Metazoa</taxon>
        <taxon>Chordata</taxon>
        <taxon>Craniata</taxon>
        <taxon>Vertebrata</taxon>
        <taxon>Euteleostomi</taxon>
        <taxon>Actinopterygii</taxon>
        <taxon>Neopterygii</taxon>
        <taxon>Teleostei</taxon>
        <taxon>Ostariophysi</taxon>
        <taxon>Cypriniformes</taxon>
        <taxon>Cyprinidae</taxon>
        <taxon>Cyprininae</taxon>
        <taxon>Cyprinus</taxon>
    </lineage>
</organism>
<feature type="region of interest" description="Disordered" evidence="1">
    <location>
        <begin position="875"/>
        <end position="907"/>
    </location>
</feature>
<dbReference type="GO" id="GO:0006260">
    <property type="term" value="P:DNA replication"/>
    <property type="evidence" value="ECO:0007669"/>
    <property type="project" value="InterPro"/>
</dbReference>
<feature type="compositionally biased region" description="Polar residues" evidence="1">
    <location>
        <begin position="1125"/>
        <end position="1146"/>
    </location>
</feature>
<dbReference type="Pfam" id="PF15292">
    <property type="entry name" value="Treslin_M"/>
    <property type="match status" value="1"/>
</dbReference>
<sequence length="1454" mass="162841">MASTNVFFAIDVDYRPEESNSTASAYQNHLKHWILRVLLSLGHKYGLEKVRWGYKFFHSRTVKSATLITRGSDFKELQEKVFSDFEEELIVKFSVEGKTPKSLEKSNKLKPSPARCVQNALKESLLDFQWDRPDLTSPTKVTLRPRRSSRSGRNIPLQDYDMLSIDKNILFVVSECPRSKKELEDYLSIRRDDSRHHRDIHEQVLSKGLRDMLMQRKVVLHWADSGILKVRAVVLKYCRKIRFKSVLQHFPFLSPFLPFVVFFVSFNFFYFSLFFLNVIPKFFFVADGNRQSCSVTLEPVSCRQRILRAPVDVVLRGVLQDRDSICLSCSASESWILQCTDAELGQEAFQPLKQLSTGGCGMLADVSEGGVVCSAVLLVLSSCTAQLTVLQPLVTQEDQLLPTDLVFLDTTEDLSSDLPDVVSSVLNVMYDIMEDEDLSDQVKSSFVPDWANQDLKQRSCSRRNVLVEGWFPLSDQSGISCHLMESMSLLHAAPEEEECSDTQQEITSSLSELYQSSTAGSSGNLRSKKRGTQCTPVRQKMKTMSRSLQMLNFARLNVKSQKTQGDSSSAGSAKGAEKGGKRCSGDRTKPGPLYFNSEEELITHLGLTYQKALENRSVSVPSKVQDMLSVVKAFIKTNTDVSFLGLVHKHLLKSCQFIRQLYGNSSDEESKIRECQLQAVLRLELCRQPEQQENEEVVEQRVEDVADMLRIISRTKDAVYLSKFMQDEVLFLNSIPKVLADIYHSLGTQLPEALFAALPSDFFSDESMAKDSVSVSPSPFSATQSNASSVGDHLEELRNRSAKKRRQNMLTRHKSMTEAPQALRQIEMPRKSTRLAKPKLCIPVEKPAVEELQPPKQAVQEVTKVRRNLFNQVAASPSKKSKMPRSQSVSAVEGLKKRKRSHMEDEGRHSLLTKKVSETPLHKQVSNRLLHRQRTGIRSGESDVCIIEESPVKPAADLRRSPRIKGLTRRHSSVFYSSQQPRSRNLDRAISSSQLCHSEGKEGFNVSSVRSPVRLLFGATQSPARLRHITASSSEDQGSKELSLFESQNKTPQKLRSDTIGSAVGCRTPQSPRSPFQTVLNYSPSAKSLVEKQVIPAITTPSQSYGFRQTPDRRQREAEARLGYSSGTPKISTPRTRQSPACGKMSTSQPLTYEVEMEMQASGLPKLKLRRTDSFNACDAPSSATKGVASHLVHRNMSNVKAPQVDSPLAQCSRHPGCISPSLCSRGTPAKGTPGKGVQTYICQSITPTHYPANSQSPLASPLTPSPQSRGWSTPENLNSWPRKKRARIETCGSKEQVIKGVPLLEKTAVLEDPELSDVFHIQEVEELKESVSTPVSQRKLGLRSSQVMDHQCSPEGMDWTETVVQECDARDPTKSEQFAWMGRKVDTPKVKKPVSASGIFALTQSPLLYKKSAVSSEAAQRNGSRSELDISPLCQPRRRRTRSRTYSRKKLLD</sequence>
<dbReference type="Proteomes" id="UP000694701">
    <property type="component" value="Unplaced"/>
</dbReference>
<dbReference type="GO" id="GO:0033314">
    <property type="term" value="P:mitotic DNA replication checkpoint signaling"/>
    <property type="evidence" value="ECO:0007669"/>
    <property type="project" value="InterPro"/>
</dbReference>
<feature type="region of interest" description="Disordered" evidence="1">
    <location>
        <begin position="1416"/>
        <end position="1454"/>
    </location>
</feature>
<name>A0A8C2KAU1_CYPCA</name>
<feature type="transmembrane region" description="Helical" evidence="2">
    <location>
        <begin position="250"/>
        <end position="276"/>
    </location>
</feature>
<feature type="domain" description="Treslin STD" evidence="5">
    <location>
        <begin position="599"/>
        <end position="746"/>
    </location>
</feature>
<evidence type="ECO:0000256" key="1">
    <source>
        <dbReference type="SAM" id="MobiDB-lite"/>
    </source>
</evidence>
<evidence type="ECO:0000259" key="5">
    <source>
        <dbReference type="Pfam" id="PF21855"/>
    </source>
</evidence>
<accession>A0A8C2KAU1</accession>
<evidence type="ECO:0000313" key="6">
    <source>
        <dbReference type="Ensembl" id="ENSCCRP00020105431.1"/>
    </source>
</evidence>
<feature type="region of interest" description="Disordered" evidence="1">
    <location>
        <begin position="1124"/>
        <end position="1146"/>
    </location>
</feature>
<dbReference type="Ensembl" id="ENSCCRT00020115151.1">
    <property type="protein sequence ID" value="ENSCCRP00020105431.1"/>
    <property type="gene ID" value="ENSCCRG00020048089.1"/>
</dbReference>
<evidence type="ECO:0000256" key="2">
    <source>
        <dbReference type="SAM" id="Phobius"/>
    </source>
</evidence>
<keyword evidence="2" id="KW-0472">Membrane</keyword>
<feature type="region of interest" description="Disordered" evidence="1">
    <location>
        <begin position="1253"/>
        <end position="1284"/>
    </location>
</feature>
<dbReference type="Pfam" id="PF21854">
    <property type="entry name" value="Treslin_N"/>
    <property type="match status" value="1"/>
</dbReference>
<feature type="compositionally biased region" description="Polar residues" evidence="1">
    <location>
        <begin position="1266"/>
        <end position="1280"/>
    </location>
</feature>
<evidence type="ECO:0008006" key="8">
    <source>
        <dbReference type="Google" id="ProtNLM"/>
    </source>
</evidence>
<reference evidence="6" key="1">
    <citation type="submission" date="2025-08" db="UniProtKB">
        <authorList>
            <consortium name="Ensembl"/>
        </authorList>
    </citation>
    <scope>IDENTIFICATION</scope>
</reference>
<feature type="region of interest" description="Disordered" evidence="1">
    <location>
        <begin position="1030"/>
        <end position="1058"/>
    </location>
</feature>
<dbReference type="GO" id="GO:0010212">
    <property type="term" value="P:response to ionizing radiation"/>
    <property type="evidence" value="ECO:0007669"/>
    <property type="project" value="InterPro"/>
</dbReference>
<protein>
    <recommendedName>
        <fullName evidence="8">Treslin N-terminal domain-containing protein</fullName>
    </recommendedName>
</protein>
<dbReference type="GO" id="GO:0007095">
    <property type="term" value="P:mitotic G2 DNA damage checkpoint signaling"/>
    <property type="evidence" value="ECO:0007669"/>
    <property type="project" value="TreeGrafter"/>
</dbReference>
<dbReference type="InterPro" id="IPR026153">
    <property type="entry name" value="Treslin"/>
</dbReference>
<feature type="compositionally biased region" description="Polar residues" evidence="1">
    <location>
        <begin position="1416"/>
        <end position="1426"/>
    </location>
</feature>
<proteinExistence type="predicted"/>